<keyword evidence="4 8" id="KW-0808">Transferase</keyword>
<dbReference type="SUPFAM" id="SSF53383">
    <property type="entry name" value="PLP-dependent transferases"/>
    <property type="match status" value="1"/>
</dbReference>
<evidence type="ECO:0000313" key="11">
    <source>
        <dbReference type="Proteomes" id="UP001560267"/>
    </source>
</evidence>
<dbReference type="NCBIfam" id="TIGR01979">
    <property type="entry name" value="sufS"/>
    <property type="match status" value="1"/>
</dbReference>
<keyword evidence="5 8" id="KW-0663">Pyridoxal phosphate</keyword>
<dbReference type="Pfam" id="PF00266">
    <property type="entry name" value="Aminotran_5"/>
    <property type="match status" value="1"/>
</dbReference>
<evidence type="ECO:0000259" key="9">
    <source>
        <dbReference type="Pfam" id="PF00266"/>
    </source>
</evidence>
<comment type="cofactor">
    <cofactor evidence="1 7">
        <name>pyridoxal 5'-phosphate</name>
        <dbReference type="ChEBI" id="CHEBI:597326"/>
    </cofactor>
</comment>
<dbReference type="InterPro" id="IPR000192">
    <property type="entry name" value="Aminotrans_V_dom"/>
</dbReference>
<sequence length="416" mass="45795">MASVEVTNLANELRKDFPIFADIRNSRPFYYLDSAASSQRPMSVLDTMDRYYRHSHANVHRGVYGLAEEATGIYEAARRHLGRFIGARDPAHEIVFTKNATEALNLVAQGLGRVLLKPESHILLTEMEHHANLVPWMILQEQIGFSIDYLPFDAEGLLVLENLDALLERADILGVTLMSNVLGTLNPVSMLSRKAHEHGALVVADGAQFVPHFQTDVDQLGVDCLAITGHKMLAPTGIGALWARSEILEAMQPFLGGGEMISDVRLDGFTPNEIPHKFEAGTPPIAEAAGWDAALDYLETVGMEAISNHDRALTSYAISQLQDRLDERIKIFGPSDITKRGGVLSFELADVHPHDVAQVLDQHGVCVRAGHHCAKPLMRELGVGATARASFYLYNDEADVDALVEALLDAYRMFHS</sequence>
<protein>
    <recommendedName>
        <fullName evidence="3 8">Cysteine desulfurase</fullName>
        <ecNumber evidence="3 8">2.8.1.7</ecNumber>
    </recommendedName>
</protein>
<organism evidence="10 11">
    <name type="scientific">Ferrimicrobium acidiphilum</name>
    <dbReference type="NCBI Taxonomy" id="121039"/>
    <lineage>
        <taxon>Bacteria</taxon>
        <taxon>Bacillati</taxon>
        <taxon>Actinomycetota</taxon>
        <taxon>Acidimicrobiia</taxon>
        <taxon>Acidimicrobiales</taxon>
        <taxon>Acidimicrobiaceae</taxon>
        <taxon>Ferrimicrobium</taxon>
    </lineage>
</organism>
<reference evidence="10 11" key="1">
    <citation type="submission" date="2024-07" db="EMBL/GenBank/DDBJ databases">
        <title>Draft Genome Sequence of Ferrimicrobium acidiphilum Strain YE2023, Isolated from a Pulp of Bioleach Reactor.</title>
        <authorList>
            <person name="Elkina Y.A."/>
            <person name="Bulaeva A.G."/>
            <person name="Beletsky A.V."/>
            <person name="Mardanov A.V."/>
        </authorList>
    </citation>
    <scope>NUCLEOTIDE SEQUENCE [LARGE SCALE GENOMIC DNA]</scope>
    <source>
        <strain evidence="10 11">YE2023</strain>
    </source>
</reference>
<dbReference type="RefSeq" id="WP_298383612.1">
    <property type="nucleotide sequence ID" value="NZ_JBFSHR010000010.1"/>
</dbReference>
<dbReference type="Proteomes" id="UP001560267">
    <property type="component" value="Unassembled WGS sequence"/>
</dbReference>
<comment type="catalytic activity">
    <reaction evidence="6 8">
        <text>(sulfur carrier)-H + L-cysteine = (sulfur carrier)-SH + L-alanine</text>
        <dbReference type="Rhea" id="RHEA:43892"/>
        <dbReference type="Rhea" id="RHEA-COMP:14737"/>
        <dbReference type="Rhea" id="RHEA-COMP:14739"/>
        <dbReference type="ChEBI" id="CHEBI:29917"/>
        <dbReference type="ChEBI" id="CHEBI:35235"/>
        <dbReference type="ChEBI" id="CHEBI:57972"/>
        <dbReference type="ChEBI" id="CHEBI:64428"/>
        <dbReference type="EC" id="2.8.1.7"/>
    </reaction>
</comment>
<evidence type="ECO:0000256" key="7">
    <source>
        <dbReference type="RuleBase" id="RU004504"/>
    </source>
</evidence>
<dbReference type="InterPro" id="IPR015421">
    <property type="entry name" value="PyrdxlP-dep_Trfase_major"/>
</dbReference>
<evidence type="ECO:0000256" key="5">
    <source>
        <dbReference type="ARBA" id="ARBA00022898"/>
    </source>
</evidence>
<dbReference type="Gene3D" id="3.40.640.10">
    <property type="entry name" value="Type I PLP-dependent aspartate aminotransferase-like (Major domain)"/>
    <property type="match status" value="1"/>
</dbReference>
<dbReference type="InterPro" id="IPR020578">
    <property type="entry name" value="Aminotrans_V_PyrdxlP_BS"/>
</dbReference>
<evidence type="ECO:0000256" key="2">
    <source>
        <dbReference type="ARBA" id="ARBA00010447"/>
    </source>
</evidence>
<dbReference type="EMBL" id="JBFSHR010000010">
    <property type="protein sequence ID" value="MEX6429069.1"/>
    <property type="molecule type" value="Genomic_DNA"/>
</dbReference>
<dbReference type="InterPro" id="IPR015422">
    <property type="entry name" value="PyrdxlP-dep_Trfase_small"/>
</dbReference>
<evidence type="ECO:0000313" key="10">
    <source>
        <dbReference type="EMBL" id="MEX6429069.1"/>
    </source>
</evidence>
<dbReference type="PROSITE" id="PS00595">
    <property type="entry name" value="AA_TRANSFER_CLASS_5"/>
    <property type="match status" value="1"/>
</dbReference>
<name>A0ABV3Y1I1_9ACTN</name>
<evidence type="ECO:0000256" key="8">
    <source>
        <dbReference type="RuleBase" id="RU004506"/>
    </source>
</evidence>
<dbReference type="EC" id="2.8.1.7" evidence="3 8"/>
<evidence type="ECO:0000256" key="3">
    <source>
        <dbReference type="ARBA" id="ARBA00012239"/>
    </source>
</evidence>
<dbReference type="Gene3D" id="3.90.1150.10">
    <property type="entry name" value="Aspartate Aminotransferase, domain 1"/>
    <property type="match status" value="1"/>
</dbReference>
<keyword evidence="11" id="KW-1185">Reference proteome</keyword>
<dbReference type="CDD" id="cd06453">
    <property type="entry name" value="SufS_like"/>
    <property type="match status" value="1"/>
</dbReference>
<dbReference type="InterPro" id="IPR015424">
    <property type="entry name" value="PyrdxlP-dep_Trfase"/>
</dbReference>
<comment type="caution">
    <text evidence="10">The sequence shown here is derived from an EMBL/GenBank/DDBJ whole genome shotgun (WGS) entry which is preliminary data.</text>
</comment>
<dbReference type="PANTHER" id="PTHR43586">
    <property type="entry name" value="CYSTEINE DESULFURASE"/>
    <property type="match status" value="1"/>
</dbReference>
<comment type="function">
    <text evidence="8">Catalyzes the removal of elemental sulfur and selenium atoms from L-cysteine, L-cystine, L-selenocysteine, and L-selenocystine to produce L-alanine.</text>
</comment>
<evidence type="ECO:0000256" key="1">
    <source>
        <dbReference type="ARBA" id="ARBA00001933"/>
    </source>
</evidence>
<comment type="similarity">
    <text evidence="2 8">Belongs to the class-V pyridoxal-phosphate-dependent aminotransferase family. Csd subfamily.</text>
</comment>
<proteinExistence type="inferred from homology"/>
<dbReference type="InterPro" id="IPR010970">
    <property type="entry name" value="Cys_dSase_SufS"/>
</dbReference>
<dbReference type="PANTHER" id="PTHR43586:SF8">
    <property type="entry name" value="CYSTEINE DESULFURASE 1, CHLOROPLASTIC"/>
    <property type="match status" value="1"/>
</dbReference>
<feature type="domain" description="Aminotransferase class V" evidence="9">
    <location>
        <begin position="31"/>
        <end position="403"/>
    </location>
</feature>
<accession>A0ABV3Y1I1</accession>
<evidence type="ECO:0000256" key="6">
    <source>
        <dbReference type="ARBA" id="ARBA00050776"/>
    </source>
</evidence>
<gene>
    <name evidence="10" type="ORF">AB6A68_04370</name>
</gene>
<evidence type="ECO:0000256" key="4">
    <source>
        <dbReference type="ARBA" id="ARBA00022679"/>
    </source>
</evidence>
<dbReference type="GO" id="GO:0031071">
    <property type="term" value="F:cysteine desulfurase activity"/>
    <property type="evidence" value="ECO:0007669"/>
    <property type="project" value="UniProtKB-EC"/>
</dbReference>